<keyword evidence="4" id="KW-1185">Reference proteome</keyword>
<feature type="compositionally biased region" description="Basic residues" evidence="1">
    <location>
        <begin position="78"/>
        <end position="100"/>
    </location>
</feature>
<feature type="domain" description="Cupin type-2" evidence="2">
    <location>
        <begin position="2"/>
        <end position="44"/>
    </location>
</feature>
<dbReference type="InterPro" id="IPR013096">
    <property type="entry name" value="Cupin_2"/>
</dbReference>
<gene>
    <name evidence="3" type="ORF">BXP70_24370</name>
</gene>
<comment type="caution">
    <text evidence="3">The sequence shown here is derived from an EMBL/GenBank/DDBJ whole genome shotgun (WGS) entry which is preliminary data.</text>
</comment>
<organism evidence="3 4">
    <name type="scientific">Hymenobacter crusticola</name>
    <dbReference type="NCBI Taxonomy" id="1770526"/>
    <lineage>
        <taxon>Bacteria</taxon>
        <taxon>Pseudomonadati</taxon>
        <taxon>Bacteroidota</taxon>
        <taxon>Cytophagia</taxon>
        <taxon>Cytophagales</taxon>
        <taxon>Hymenobacteraceae</taxon>
        <taxon>Hymenobacter</taxon>
    </lineage>
</organism>
<evidence type="ECO:0000313" key="4">
    <source>
        <dbReference type="Proteomes" id="UP000194873"/>
    </source>
</evidence>
<name>A0A243W6Y5_9BACT</name>
<proteinExistence type="predicted"/>
<dbReference type="Proteomes" id="UP000194873">
    <property type="component" value="Unassembled WGS sequence"/>
</dbReference>
<evidence type="ECO:0000256" key="1">
    <source>
        <dbReference type="SAM" id="MobiDB-lite"/>
    </source>
</evidence>
<evidence type="ECO:0000313" key="3">
    <source>
        <dbReference type="EMBL" id="OUJ70375.1"/>
    </source>
</evidence>
<accession>A0A243W6Y5</accession>
<sequence length="113" mass="12406">MHQAYAEEIYVLSGELTVLTKGRATVLRAGEKAVVPPGVAHRVVLFGRYGSRPNHCLAQRLCPPHQDPRRAGRSGQQARRRSRPGKSRPGHGRRRRRSAGRARLPNGGSEVVG</sequence>
<dbReference type="Gene3D" id="2.60.120.10">
    <property type="entry name" value="Jelly Rolls"/>
    <property type="match status" value="1"/>
</dbReference>
<dbReference type="Pfam" id="PF07883">
    <property type="entry name" value="Cupin_2"/>
    <property type="match status" value="1"/>
</dbReference>
<dbReference type="EMBL" id="MTSE01000023">
    <property type="protein sequence ID" value="OUJ70375.1"/>
    <property type="molecule type" value="Genomic_DNA"/>
</dbReference>
<evidence type="ECO:0000259" key="2">
    <source>
        <dbReference type="Pfam" id="PF07883"/>
    </source>
</evidence>
<dbReference type="SUPFAM" id="SSF51182">
    <property type="entry name" value="RmlC-like cupins"/>
    <property type="match status" value="1"/>
</dbReference>
<reference evidence="3 4" key="1">
    <citation type="submission" date="2017-01" db="EMBL/GenBank/DDBJ databases">
        <title>A new Hymenobacter.</title>
        <authorList>
            <person name="Liang Y."/>
            <person name="Feng F."/>
        </authorList>
    </citation>
    <scope>NUCLEOTIDE SEQUENCE [LARGE SCALE GENOMIC DNA]</scope>
    <source>
        <strain evidence="3">MIMBbqt21</strain>
    </source>
</reference>
<protein>
    <recommendedName>
        <fullName evidence="2">Cupin type-2 domain-containing protein</fullName>
    </recommendedName>
</protein>
<feature type="region of interest" description="Disordered" evidence="1">
    <location>
        <begin position="57"/>
        <end position="113"/>
    </location>
</feature>
<dbReference type="AlphaFoldDB" id="A0A243W6Y5"/>
<dbReference type="InterPro" id="IPR011051">
    <property type="entry name" value="RmlC_Cupin_sf"/>
</dbReference>
<dbReference type="InterPro" id="IPR014710">
    <property type="entry name" value="RmlC-like_jellyroll"/>
</dbReference>